<evidence type="ECO:0000256" key="7">
    <source>
        <dbReference type="ARBA" id="ARBA00023157"/>
    </source>
</evidence>
<dbReference type="SUPFAM" id="SSF49785">
    <property type="entry name" value="Galactose-binding domain-like"/>
    <property type="match status" value="1"/>
</dbReference>
<reference evidence="9 10" key="1">
    <citation type="submission" date="2023-09" db="EMBL/GenBank/DDBJ databases">
        <authorList>
            <person name="Rey-Velasco X."/>
        </authorList>
    </citation>
    <scope>NUCLEOTIDE SEQUENCE [LARGE SCALE GENOMIC DNA]</scope>
    <source>
        <strain evidence="9 10">P007</strain>
    </source>
</reference>
<dbReference type="EMBL" id="JAVRHU010000015">
    <property type="protein sequence ID" value="MDT0622969.1"/>
    <property type="molecule type" value="Genomic_DNA"/>
</dbReference>
<dbReference type="PROSITE" id="PS50022">
    <property type="entry name" value="FA58C_3"/>
    <property type="match status" value="1"/>
</dbReference>
<evidence type="ECO:0000256" key="3">
    <source>
        <dbReference type="ARBA" id="ARBA00011233"/>
    </source>
</evidence>
<evidence type="ECO:0000256" key="2">
    <source>
        <dbReference type="ARBA" id="ARBA00010147"/>
    </source>
</evidence>
<dbReference type="RefSeq" id="WP_311388561.1">
    <property type="nucleotide sequence ID" value="NZ_JAVRHU010000015.1"/>
</dbReference>
<gene>
    <name evidence="9" type="ORF">RM520_15185</name>
</gene>
<evidence type="ECO:0000256" key="5">
    <source>
        <dbReference type="ARBA" id="ARBA00022734"/>
    </source>
</evidence>
<comment type="subunit">
    <text evidence="3">Homotrimer.</text>
</comment>
<keyword evidence="7" id="KW-1015">Disulfide bond</keyword>
<dbReference type="PANTHER" id="PTHR45713:SF6">
    <property type="entry name" value="F5_8 TYPE C DOMAIN-CONTAINING PROTEIN"/>
    <property type="match status" value="1"/>
</dbReference>
<feature type="non-terminal residue" evidence="9">
    <location>
        <position position="1"/>
    </location>
</feature>
<name>A0ABU3BLC2_9FLAO</name>
<comment type="function">
    <text evidence="1">Acts as a defensive agent. Recognizes blood group fucosylated oligosaccharides including A, B, H and Lewis B-type antigens. Does not recognize Lewis A antigen and has low affinity for monovalent haptens.</text>
</comment>
<dbReference type="InterPro" id="IPR000421">
    <property type="entry name" value="FA58C"/>
</dbReference>
<feature type="non-terminal residue" evidence="9">
    <location>
        <position position="256"/>
    </location>
</feature>
<evidence type="ECO:0000256" key="4">
    <source>
        <dbReference type="ARBA" id="ARBA00022723"/>
    </source>
</evidence>
<dbReference type="SMART" id="SM00607">
    <property type="entry name" value="FTP"/>
    <property type="match status" value="1"/>
</dbReference>
<evidence type="ECO:0000256" key="1">
    <source>
        <dbReference type="ARBA" id="ARBA00002219"/>
    </source>
</evidence>
<comment type="similarity">
    <text evidence="2">Belongs to the fucolectin family.</text>
</comment>
<sequence>TSQSSTYGFGYASYAIDDNTNGTSPWSADLQHTNEESQPWWQVDLGNLSTIEEIIIYNRTDKLQQRLNNFYVFISATPFDENQSLQDLIDDNNVENQFFSGNAGLQENFNFSNTGRYVRIQLSGTNQTLHMAEIQIIGCQGGSIDPCAGAPQATIVAVGPFEENDGIKSLQASPSGGNWGGDALANGTFDTNQEPGTYTVTYSFIDGNGCSSEDSLDIVINAAPDPCDSFEATITPIGDLNTASGIQFFNALPAGG</sequence>
<dbReference type="Proteomes" id="UP001250662">
    <property type="component" value="Unassembled WGS sequence"/>
</dbReference>
<evidence type="ECO:0000313" key="10">
    <source>
        <dbReference type="Proteomes" id="UP001250662"/>
    </source>
</evidence>
<dbReference type="InterPro" id="IPR006585">
    <property type="entry name" value="FTP1"/>
</dbReference>
<evidence type="ECO:0000259" key="8">
    <source>
        <dbReference type="PROSITE" id="PS50022"/>
    </source>
</evidence>
<proteinExistence type="inferred from homology"/>
<dbReference type="InterPro" id="IPR051941">
    <property type="entry name" value="BG_Antigen-Binding_Lectin"/>
</dbReference>
<feature type="domain" description="F5/8 type C" evidence="8">
    <location>
        <begin position="1"/>
        <end position="139"/>
    </location>
</feature>
<dbReference type="InterPro" id="IPR008979">
    <property type="entry name" value="Galactose-bd-like_sf"/>
</dbReference>
<keyword evidence="10" id="KW-1185">Reference proteome</keyword>
<evidence type="ECO:0000313" key="9">
    <source>
        <dbReference type="EMBL" id="MDT0622969.1"/>
    </source>
</evidence>
<dbReference type="Pfam" id="PF22633">
    <property type="entry name" value="F5_F8_type_C_2"/>
    <property type="match status" value="1"/>
</dbReference>
<dbReference type="Gene3D" id="2.60.120.260">
    <property type="entry name" value="Galactose-binding domain-like"/>
    <property type="match status" value="1"/>
</dbReference>
<comment type="caution">
    <text evidence="9">The sequence shown here is derived from an EMBL/GenBank/DDBJ whole genome shotgun (WGS) entry which is preliminary data.</text>
</comment>
<organism evidence="9 10">
    <name type="scientific">Croceitalea vernalis</name>
    <dbReference type="NCBI Taxonomy" id="3075599"/>
    <lineage>
        <taxon>Bacteria</taxon>
        <taxon>Pseudomonadati</taxon>
        <taxon>Bacteroidota</taxon>
        <taxon>Flavobacteriia</taxon>
        <taxon>Flavobacteriales</taxon>
        <taxon>Flavobacteriaceae</taxon>
        <taxon>Croceitalea</taxon>
    </lineage>
</organism>
<evidence type="ECO:0000256" key="6">
    <source>
        <dbReference type="ARBA" id="ARBA00022837"/>
    </source>
</evidence>
<dbReference type="PANTHER" id="PTHR45713">
    <property type="entry name" value="FTP DOMAIN-CONTAINING PROTEIN"/>
    <property type="match status" value="1"/>
</dbReference>
<protein>
    <submittedName>
        <fullName evidence="9">Discoidin domain-containing protein</fullName>
    </submittedName>
</protein>
<accession>A0ABU3BLC2</accession>
<dbReference type="InterPro" id="IPR013783">
    <property type="entry name" value="Ig-like_fold"/>
</dbReference>
<keyword evidence="5" id="KW-0430">Lectin</keyword>
<keyword evidence="6" id="KW-0106">Calcium</keyword>
<dbReference type="Gene3D" id="2.60.40.10">
    <property type="entry name" value="Immunoglobulins"/>
    <property type="match status" value="1"/>
</dbReference>
<keyword evidence="4" id="KW-0479">Metal-binding</keyword>